<comment type="caution">
    <text evidence="10">The sequence shown here is derived from an EMBL/GenBank/DDBJ whole genome shotgun (WGS) entry which is preliminary data.</text>
</comment>
<evidence type="ECO:0000256" key="8">
    <source>
        <dbReference type="ARBA" id="ARBA00024721"/>
    </source>
</evidence>
<protein>
    <recommendedName>
        <fullName evidence="7">Putative hemin import ATP-binding protein HrtA</fullName>
    </recommendedName>
</protein>
<dbReference type="InterPro" id="IPR017911">
    <property type="entry name" value="MacB-like_ATP-bd"/>
</dbReference>
<dbReference type="InterPro" id="IPR003439">
    <property type="entry name" value="ABC_transporter-like_ATP-bd"/>
</dbReference>
<dbReference type="CDD" id="cd03255">
    <property type="entry name" value="ABC_MJ0796_LolCDE_FtsE"/>
    <property type="match status" value="1"/>
</dbReference>
<dbReference type="GO" id="GO:0022857">
    <property type="term" value="F:transmembrane transporter activity"/>
    <property type="evidence" value="ECO:0007669"/>
    <property type="project" value="UniProtKB-ARBA"/>
</dbReference>
<evidence type="ECO:0000313" key="10">
    <source>
        <dbReference type="EMBL" id="PNN30041.1"/>
    </source>
</evidence>
<dbReference type="GO" id="GO:0016887">
    <property type="term" value="F:ATP hydrolysis activity"/>
    <property type="evidence" value="ECO:0007669"/>
    <property type="project" value="InterPro"/>
</dbReference>
<proteinExistence type="inferred from homology"/>
<dbReference type="FunFam" id="3.40.50.300:FF:000032">
    <property type="entry name" value="Export ABC transporter ATP-binding protein"/>
    <property type="match status" value="1"/>
</dbReference>
<sequence>MLLDVKNVKKTFGRGLNATTALNGISFTVDKGEFVAIMGESGSGKSTLLNLIATFDKVSEGNITINNQDIRKLRNKQIAHFRRDNLGFVFQDFNVLPTMTNQDNILMPLVLANRSHKVMEQRMNALSSKLGIEKLLSKYPYQVSGGEQQRIAIGRALINEPDLLLADEPTGALDSKTSKQIMTLFREINDNTQTILMVTHSTIDASYAKRVLFIKDGRLYHEIYRGEESQQDFQKRIADSLAILNESGY</sequence>
<dbReference type="Gene3D" id="3.40.50.300">
    <property type="entry name" value="P-loop containing nucleotide triphosphate hydrolases"/>
    <property type="match status" value="1"/>
</dbReference>
<comment type="similarity">
    <text evidence="6">Belongs to the ABC transporter superfamily. HrtA family.</text>
</comment>
<dbReference type="InterPro" id="IPR027417">
    <property type="entry name" value="P-loop_NTPase"/>
</dbReference>
<evidence type="ECO:0000256" key="7">
    <source>
        <dbReference type="ARBA" id="ARBA00024432"/>
    </source>
</evidence>
<evidence type="ECO:0000256" key="1">
    <source>
        <dbReference type="ARBA" id="ARBA00004202"/>
    </source>
</evidence>
<evidence type="ECO:0000313" key="11">
    <source>
        <dbReference type="Proteomes" id="UP000053523"/>
    </source>
</evidence>
<dbReference type="InterPro" id="IPR003593">
    <property type="entry name" value="AAA+_ATPase"/>
</dbReference>
<dbReference type="AlphaFoldDB" id="A0A2K0AYE1"/>
<comment type="function">
    <text evidence="8">Part of the ABC transporter complex hrt involved in hemin import. Responsible for energy coupling to the transport system.</text>
</comment>
<evidence type="ECO:0000256" key="4">
    <source>
        <dbReference type="ARBA" id="ARBA00022741"/>
    </source>
</evidence>
<reference evidence="10 11" key="1">
    <citation type="submission" date="2017-12" db="EMBL/GenBank/DDBJ databases">
        <title>FDA dAtabase for Regulatory Grade micrObial Sequences (FDA-ARGOS): Supporting development and validation of Infectious Disease Dx tests.</title>
        <authorList>
            <person name="Hoffmann M."/>
            <person name="Allard M."/>
            <person name="Evans P."/>
            <person name="Brown E."/>
            <person name="Tallon L."/>
            <person name="Sadzewicz L."/>
            <person name="Sengamalay N."/>
            <person name="Ott S."/>
            <person name="Godinez A."/>
            <person name="Nagaraj S."/>
            <person name="Vavikolanu K."/>
            <person name="Aluvathingal J."/>
            <person name="Nadendla S."/>
            <person name="Sichtig H."/>
        </authorList>
    </citation>
    <scope>NUCLEOTIDE SEQUENCE [LARGE SCALE GENOMIC DNA]</scope>
    <source>
        <strain evidence="10 11">FDAARGOS_148</strain>
    </source>
</reference>
<keyword evidence="4" id="KW-0547">Nucleotide-binding</keyword>
<organism evidence="10 11">
    <name type="scientific">Staphylococcus haemolyticus</name>
    <dbReference type="NCBI Taxonomy" id="1283"/>
    <lineage>
        <taxon>Bacteria</taxon>
        <taxon>Bacillati</taxon>
        <taxon>Bacillota</taxon>
        <taxon>Bacilli</taxon>
        <taxon>Bacillales</taxon>
        <taxon>Staphylococcaceae</taxon>
        <taxon>Staphylococcus</taxon>
    </lineage>
</organism>
<dbReference type="InterPro" id="IPR017871">
    <property type="entry name" value="ABC_transporter-like_CS"/>
</dbReference>
<evidence type="ECO:0000256" key="5">
    <source>
        <dbReference type="ARBA" id="ARBA00022840"/>
    </source>
</evidence>
<dbReference type="SUPFAM" id="SSF52540">
    <property type="entry name" value="P-loop containing nucleoside triphosphate hydrolases"/>
    <property type="match status" value="1"/>
</dbReference>
<feature type="domain" description="ABC transporter" evidence="9">
    <location>
        <begin position="3"/>
        <end position="241"/>
    </location>
</feature>
<name>A0A2K0AYE1_STAHA</name>
<keyword evidence="5 10" id="KW-0067">ATP-binding</keyword>
<accession>A0A2K0AYE1</accession>
<dbReference type="GO" id="GO:0005886">
    <property type="term" value="C:plasma membrane"/>
    <property type="evidence" value="ECO:0007669"/>
    <property type="project" value="UniProtKB-SubCell"/>
</dbReference>
<evidence type="ECO:0000256" key="3">
    <source>
        <dbReference type="ARBA" id="ARBA00022448"/>
    </source>
</evidence>
<gene>
    <name evidence="10" type="ORF">AL503_001795</name>
</gene>
<dbReference type="PROSITE" id="PS00211">
    <property type="entry name" value="ABC_TRANSPORTER_1"/>
    <property type="match status" value="1"/>
</dbReference>
<dbReference type="Proteomes" id="UP000053523">
    <property type="component" value="Unassembled WGS sequence"/>
</dbReference>
<dbReference type="PANTHER" id="PTHR42798:SF7">
    <property type="entry name" value="ALPHA-D-RIBOSE 1-METHYLPHOSPHONATE 5-TRIPHOSPHATE SYNTHASE SUBUNIT PHNL"/>
    <property type="match status" value="1"/>
</dbReference>
<dbReference type="PROSITE" id="PS50893">
    <property type="entry name" value="ABC_TRANSPORTER_2"/>
    <property type="match status" value="1"/>
</dbReference>
<evidence type="ECO:0000256" key="6">
    <source>
        <dbReference type="ARBA" id="ARBA00024359"/>
    </source>
</evidence>
<comment type="subunit">
    <text evidence="2">The complex is composed of two ATP-binding proteins (HrtA), two transmembrane proteins (HrtB) and a solute-binding protein.</text>
</comment>
<comment type="subcellular location">
    <subcellularLocation>
        <location evidence="1">Cell membrane</location>
        <topology evidence="1">Peripheral membrane protein</topology>
    </subcellularLocation>
</comment>
<dbReference type="RefSeq" id="WP_053036307.1">
    <property type="nucleotide sequence ID" value="NZ_CUDV01000008.1"/>
</dbReference>
<dbReference type="GO" id="GO:0005524">
    <property type="term" value="F:ATP binding"/>
    <property type="evidence" value="ECO:0007669"/>
    <property type="project" value="UniProtKB-KW"/>
</dbReference>
<dbReference type="PANTHER" id="PTHR42798">
    <property type="entry name" value="LIPOPROTEIN-RELEASING SYSTEM ATP-BINDING PROTEIN LOLD"/>
    <property type="match status" value="1"/>
</dbReference>
<dbReference type="SMART" id="SM00382">
    <property type="entry name" value="AAA"/>
    <property type="match status" value="1"/>
</dbReference>
<evidence type="ECO:0000256" key="2">
    <source>
        <dbReference type="ARBA" id="ARBA00011131"/>
    </source>
</evidence>
<dbReference type="Pfam" id="PF00005">
    <property type="entry name" value="ABC_tran"/>
    <property type="match status" value="1"/>
</dbReference>
<evidence type="ECO:0000259" key="9">
    <source>
        <dbReference type="PROSITE" id="PS50893"/>
    </source>
</evidence>
<dbReference type="GO" id="GO:0098796">
    <property type="term" value="C:membrane protein complex"/>
    <property type="evidence" value="ECO:0007669"/>
    <property type="project" value="UniProtKB-ARBA"/>
</dbReference>
<dbReference type="EMBL" id="LORN02000006">
    <property type="protein sequence ID" value="PNN30041.1"/>
    <property type="molecule type" value="Genomic_DNA"/>
</dbReference>
<keyword evidence="3" id="KW-0813">Transport</keyword>